<keyword evidence="1" id="KW-0436">Ligase</keyword>
<proteinExistence type="predicted"/>
<organism evidence="5">
    <name type="scientific">marine metagenome</name>
    <dbReference type="NCBI Taxonomy" id="408172"/>
    <lineage>
        <taxon>unclassified sequences</taxon>
        <taxon>metagenomes</taxon>
        <taxon>ecological metagenomes</taxon>
    </lineage>
</organism>
<evidence type="ECO:0000313" key="5">
    <source>
        <dbReference type="EMBL" id="SVC71050.1"/>
    </source>
</evidence>
<dbReference type="GO" id="GO:0009252">
    <property type="term" value="P:peptidoglycan biosynthetic process"/>
    <property type="evidence" value="ECO:0007669"/>
    <property type="project" value="UniProtKB-UniPathway"/>
</dbReference>
<dbReference type="PANTHER" id="PTHR43692:SF1">
    <property type="entry name" value="UDP-N-ACETYLMURAMOYLALANINE--D-GLUTAMATE LIGASE"/>
    <property type="match status" value="1"/>
</dbReference>
<protein>
    <recommendedName>
        <fullName evidence="4">Mur ligase central domain-containing protein</fullName>
    </recommendedName>
</protein>
<dbReference type="GO" id="GO:0008360">
    <property type="term" value="P:regulation of cell shape"/>
    <property type="evidence" value="ECO:0007669"/>
    <property type="project" value="InterPro"/>
</dbReference>
<dbReference type="GO" id="GO:0005524">
    <property type="term" value="F:ATP binding"/>
    <property type="evidence" value="ECO:0007669"/>
    <property type="project" value="UniProtKB-KW"/>
</dbReference>
<dbReference type="SUPFAM" id="SSF53623">
    <property type="entry name" value="MurD-like peptide ligases, catalytic domain"/>
    <property type="match status" value="1"/>
</dbReference>
<dbReference type="Pfam" id="PF08245">
    <property type="entry name" value="Mur_ligase_M"/>
    <property type="match status" value="1"/>
</dbReference>
<keyword evidence="3" id="KW-0067">ATP-binding</keyword>
<evidence type="ECO:0000256" key="2">
    <source>
        <dbReference type="ARBA" id="ARBA00022741"/>
    </source>
</evidence>
<dbReference type="GO" id="GO:0051301">
    <property type="term" value="P:cell division"/>
    <property type="evidence" value="ECO:0007669"/>
    <property type="project" value="InterPro"/>
</dbReference>
<dbReference type="InterPro" id="IPR013221">
    <property type="entry name" value="Mur_ligase_cen"/>
</dbReference>
<feature type="domain" description="Mur ligase central" evidence="4">
    <location>
        <begin position="117"/>
        <end position="290"/>
    </location>
</feature>
<dbReference type="UniPathway" id="UPA00219"/>
<dbReference type="Pfam" id="PF21799">
    <property type="entry name" value="MurD-like_N"/>
    <property type="match status" value="1"/>
</dbReference>
<dbReference type="GO" id="GO:0005737">
    <property type="term" value="C:cytoplasm"/>
    <property type="evidence" value="ECO:0007669"/>
    <property type="project" value="InterPro"/>
</dbReference>
<sequence>MSKVNDTGLHYDAVIVGLGKTGLSCFRYLSNQGLNVAITDSREEPPELLELRAEFESASVYLGQINEQVLLASDQIILSPGVSLDDKSIKLSIENNIPVFGDIELFCQKAQAPIIAVSGSNGKSTVTTIVAEMTRLAGLKTYVGGNIGIPALDLLSDSSPDLYVLELSSFQLETTYSLNAHASVVLNVSPDHMDRYSSLKDYANTKKRIYSGQGLMVLNKDEEYIHSIMDSKRDTIYFSLGAPEGENFGLINHNNEVWLSQGNEKIINKNQLKIKGEHNISNALAAMALAGAVNVPTN</sequence>
<dbReference type="AlphaFoldDB" id="A0A382PE06"/>
<dbReference type="Gene3D" id="3.40.1190.10">
    <property type="entry name" value="Mur-like, catalytic domain"/>
    <property type="match status" value="1"/>
</dbReference>
<keyword evidence="2" id="KW-0547">Nucleotide-binding</keyword>
<dbReference type="InterPro" id="IPR036565">
    <property type="entry name" value="Mur-like_cat_sf"/>
</dbReference>
<dbReference type="GO" id="GO:0008764">
    <property type="term" value="F:UDP-N-acetylmuramoylalanine-D-glutamate ligase activity"/>
    <property type="evidence" value="ECO:0007669"/>
    <property type="project" value="InterPro"/>
</dbReference>
<evidence type="ECO:0000256" key="1">
    <source>
        <dbReference type="ARBA" id="ARBA00022598"/>
    </source>
</evidence>
<evidence type="ECO:0000259" key="4">
    <source>
        <dbReference type="Pfam" id="PF08245"/>
    </source>
</evidence>
<name>A0A382PE06_9ZZZZ</name>
<dbReference type="InterPro" id="IPR005762">
    <property type="entry name" value="MurD"/>
</dbReference>
<gene>
    <name evidence="5" type="ORF">METZ01_LOCUS323904</name>
</gene>
<accession>A0A382PE06</accession>
<dbReference type="Gene3D" id="3.40.50.720">
    <property type="entry name" value="NAD(P)-binding Rossmann-like Domain"/>
    <property type="match status" value="1"/>
</dbReference>
<reference evidence="5" key="1">
    <citation type="submission" date="2018-05" db="EMBL/GenBank/DDBJ databases">
        <authorList>
            <person name="Lanie J.A."/>
            <person name="Ng W.-L."/>
            <person name="Kazmierczak K.M."/>
            <person name="Andrzejewski T.M."/>
            <person name="Davidsen T.M."/>
            <person name="Wayne K.J."/>
            <person name="Tettelin H."/>
            <person name="Glass J.I."/>
            <person name="Rusch D."/>
            <person name="Podicherti R."/>
            <person name="Tsui H.-C.T."/>
            <person name="Winkler M.E."/>
        </authorList>
    </citation>
    <scope>NUCLEOTIDE SEQUENCE</scope>
</reference>
<dbReference type="SUPFAM" id="SSF51984">
    <property type="entry name" value="MurCD N-terminal domain"/>
    <property type="match status" value="1"/>
</dbReference>
<feature type="non-terminal residue" evidence="5">
    <location>
        <position position="298"/>
    </location>
</feature>
<dbReference type="PANTHER" id="PTHR43692">
    <property type="entry name" value="UDP-N-ACETYLMURAMOYLALANINE--D-GLUTAMATE LIGASE"/>
    <property type="match status" value="1"/>
</dbReference>
<evidence type="ECO:0000256" key="3">
    <source>
        <dbReference type="ARBA" id="ARBA00022840"/>
    </source>
</evidence>
<dbReference type="EMBL" id="UINC01106407">
    <property type="protein sequence ID" value="SVC71050.1"/>
    <property type="molecule type" value="Genomic_DNA"/>
</dbReference>
<dbReference type="NCBIfam" id="TIGR01087">
    <property type="entry name" value="murD"/>
    <property type="match status" value="1"/>
</dbReference>